<keyword evidence="1" id="KW-0472">Membrane</keyword>
<feature type="transmembrane region" description="Helical" evidence="1">
    <location>
        <begin position="6"/>
        <end position="24"/>
    </location>
</feature>
<keyword evidence="4" id="KW-1185">Reference proteome</keyword>
<evidence type="ECO:0000256" key="1">
    <source>
        <dbReference type="SAM" id="Phobius"/>
    </source>
</evidence>
<accession>A0A9P1BS45</accession>
<organism evidence="2">
    <name type="scientific">Cladocopium goreaui</name>
    <dbReference type="NCBI Taxonomy" id="2562237"/>
    <lineage>
        <taxon>Eukaryota</taxon>
        <taxon>Sar</taxon>
        <taxon>Alveolata</taxon>
        <taxon>Dinophyceae</taxon>
        <taxon>Suessiales</taxon>
        <taxon>Symbiodiniaceae</taxon>
        <taxon>Cladocopium</taxon>
    </lineage>
</organism>
<dbReference type="Proteomes" id="UP001152797">
    <property type="component" value="Unassembled WGS sequence"/>
</dbReference>
<keyword evidence="1" id="KW-1133">Transmembrane helix</keyword>
<evidence type="ECO:0000313" key="4">
    <source>
        <dbReference type="Proteomes" id="UP001152797"/>
    </source>
</evidence>
<name>A0A9P1BS45_9DINO</name>
<gene>
    <name evidence="2" type="ORF">C1SCF055_LOCUS5579</name>
</gene>
<dbReference type="EMBL" id="CAMXCT010000343">
    <property type="protein sequence ID" value="CAI3977438.1"/>
    <property type="molecule type" value="Genomic_DNA"/>
</dbReference>
<protein>
    <submittedName>
        <fullName evidence="2">Uncharacterized protein</fullName>
    </submittedName>
</protein>
<evidence type="ECO:0000313" key="3">
    <source>
        <dbReference type="EMBL" id="CAL4764750.1"/>
    </source>
</evidence>
<reference evidence="2" key="1">
    <citation type="submission" date="2022-10" db="EMBL/GenBank/DDBJ databases">
        <authorList>
            <person name="Chen Y."/>
            <person name="Dougan E. K."/>
            <person name="Chan C."/>
            <person name="Rhodes N."/>
            <person name="Thang M."/>
        </authorList>
    </citation>
    <scope>NUCLEOTIDE SEQUENCE</scope>
</reference>
<comment type="caution">
    <text evidence="2">The sequence shown here is derived from an EMBL/GenBank/DDBJ whole genome shotgun (WGS) entry which is preliminary data.</text>
</comment>
<sequence>MFSVCVFSLYSVCICCFHLTYVSFSEMGRFFLQRFHLPNIVLFHPDIRQVSATAFHGDMVVVCSAPMCAHLVARLQKAGTPDATPV</sequence>
<keyword evidence="1" id="KW-0812">Transmembrane</keyword>
<reference evidence="3 4" key="2">
    <citation type="submission" date="2024-05" db="EMBL/GenBank/DDBJ databases">
        <authorList>
            <person name="Chen Y."/>
            <person name="Shah S."/>
            <person name="Dougan E. K."/>
            <person name="Thang M."/>
            <person name="Chan C."/>
        </authorList>
    </citation>
    <scope>NUCLEOTIDE SEQUENCE [LARGE SCALE GENOMIC DNA]</scope>
</reference>
<proteinExistence type="predicted"/>
<dbReference type="EMBL" id="CAMXCT030000343">
    <property type="protein sequence ID" value="CAL4764750.1"/>
    <property type="molecule type" value="Genomic_DNA"/>
</dbReference>
<evidence type="ECO:0000313" key="2">
    <source>
        <dbReference type="EMBL" id="CAI3977438.1"/>
    </source>
</evidence>
<dbReference type="EMBL" id="CAMXCT020000343">
    <property type="protein sequence ID" value="CAL1130813.1"/>
    <property type="molecule type" value="Genomic_DNA"/>
</dbReference>
<dbReference type="AlphaFoldDB" id="A0A9P1BS45"/>